<dbReference type="GO" id="GO:0006310">
    <property type="term" value="P:DNA recombination"/>
    <property type="evidence" value="ECO:0007669"/>
    <property type="project" value="UniProtKB-KW"/>
</dbReference>
<dbReference type="Pfam" id="PF00589">
    <property type="entry name" value="Phage_integrase"/>
    <property type="match status" value="1"/>
</dbReference>
<keyword evidence="2" id="KW-0238">DNA-binding</keyword>
<dbReference type="SUPFAM" id="SSF56349">
    <property type="entry name" value="DNA breaking-rejoining enzymes"/>
    <property type="match status" value="1"/>
</dbReference>
<evidence type="ECO:0000259" key="4">
    <source>
        <dbReference type="PROSITE" id="PS51898"/>
    </source>
</evidence>
<dbReference type="InterPro" id="IPR010998">
    <property type="entry name" value="Integrase_recombinase_N"/>
</dbReference>
<keyword evidence="3" id="KW-0233">DNA recombination</keyword>
<evidence type="ECO:0000256" key="2">
    <source>
        <dbReference type="ARBA" id="ARBA00023125"/>
    </source>
</evidence>
<dbReference type="InterPro" id="IPR013762">
    <property type="entry name" value="Integrase-like_cat_sf"/>
</dbReference>
<name>A0A0C1K723_STRCV</name>
<dbReference type="CDD" id="cd01189">
    <property type="entry name" value="INT_ICEBs1_C_like"/>
    <property type="match status" value="1"/>
</dbReference>
<dbReference type="Gene3D" id="1.10.150.130">
    <property type="match status" value="1"/>
</dbReference>
<dbReference type="GO" id="GO:0015074">
    <property type="term" value="P:DNA integration"/>
    <property type="evidence" value="ECO:0007669"/>
    <property type="project" value="InterPro"/>
</dbReference>
<dbReference type="Gene3D" id="1.10.443.10">
    <property type="entry name" value="Intergrase catalytic core"/>
    <property type="match status" value="1"/>
</dbReference>
<dbReference type="PROSITE" id="PS51898">
    <property type="entry name" value="TYR_RECOMBINASE"/>
    <property type="match status" value="1"/>
</dbReference>
<protein>
    <submittedName>
        <fullName evidence="5">Integrase</fullName>
    </submittedName>
</protein>
<evidence type="ECO:0000256" key="3">
    <source>
        <dbReference type="ARBA" id="ARBA00023172"/>
    </source>
</evidence>
<comment type="similarity">
    <text evidence="1">Belongs to the 'phage' integrase family.</text>
</comment>
<reference evidence="5 6" key="1">
    <citation type="submission" date="2014-12" db="EMBL/GenBank/DDBJ databases">
        <title>Partial genome sequence of Streptococcus constellatus KCOM 1650 (= ChDC B144).</title>
        <authorList>
            <person name="Kook J.-K."/>
            <person name="Park S.-N."/>
            <person name="Lim Y.K."/>
            <person name="Jo E."/>
        </authorList>
    </citation>
    <scope>NUCLEOTIDE SEQUENCE [LARGE SCALE GENOMIC DNA]</scope>
    <source>
        <strain evidence="5 6">KCOM 1650</strain>
    </source>
</reference>
<organism evidence="5 6">
    <name type="scientific">Streptococcus constellatus</name>
    <dbReference type="NCBI Taxonomy" id="76860"/>
    <lineage>
        <taxon>Bacteria</taxon>
        <taxon>Bacillati</taxon>
        <taxon>Bacillota</taxon>
        <taxon>Bacilli</taxon>
        <taxon>Lactobacillales</taxon>
        <taxon>Streptococcaceae</taxon>
        <taxon>Streptococcus</taxon>
        <taxon>Streptococcus anginosus group</taxon>
    </lineage>
</organism>
<evidence type="ECO:0000256" key="1">
    <source>
        <dbReference type="ARBA" id="ARBA00008857"/>
    </source>
</evidence>
<dbReference type="EMBL" id="JWIY01000001">
    <property type="protein sequence ID" value="KIC78681.1"/>
    <property type="molecule type" value="Genomic_DNA"/>
</dbReference>
<feature type="domain" description="Tyr recombinase" evidence="4">
    <location>
        <begin position="167"/>
        <end position="369"/>
    </location>
</feature>
<dbReference type="Proteomes" id="UP000031339">
    <property type="component" value="Unassembled WGS sequence"/>
</dbReference>
<sequence length="380" mass="44231">MSLYITQRGGKKGKWSYRITDKKGNYITSKSGFKTKKEAEIEGLTQEIKLHQGKVIDKNISLFQLWEKWYHLKIIPLNKMESTQNKHRLRGKFIQKYFGDSPAVSITSSQYQAFINKYAETNCRDNVSRLNAEIRSVLIFARQDKLSIDLFTEGVVLSGRESPKSKNERYIHSLEDYKKLCQYLEYLLDYQESVIPYLLYIQLKTGMRFGEVLGLTWDCINIENKTIKTYRRYDCTRKRWTKAKTETSIRDVPIDDTTVSILQKLKAEQRYVLRSHQVSNSDKCLFFDKQSGLPTNSAVNKQLKKILSELSITPSNMTSTGLRHTYASTLLAMDIDIWAIAKNMGHKDIQQISETYGHLIKEKAIREDNKIRDFFHGLSQ</sequence>
<dbReference type="AlphaFoldDB" id="A0A0C1K723"/>
<evidence type="ECO:0000313" key="5">
    <source>
        <dbReference type="EMBL" id="KIC78681.1"/>
    </source>
</evidence>
<dbReference type="InterPro" id="IPR011010">
    <property type="entry name" value="DNA_brk_join_enz"/>
</dbReference>
<gene>
    <name evidence="5" type="ORF">RN79_03690</name>
</gene>
<dbReference type="RefSeq" id="WP_020997819.1">
    <property type="nucleotide sequence ID" value="NZ_CP069558.1"/>
</dbReference>
<dbReference type="PANTHER" id="PTHR30349">
    <property type="entry name" value="PHAGE INTEGRASE-RELATED"/>
    <property type="match status" value="1"/>
</dbReference>
<dbReference type="InterPro" id="IPR002104">
    <property type="entry name" value="Integrase_catalytic"/>
</dbReference>
<dbReference type="OrthoDB" id="9803188at2"/>
<proteinExistence type="inferred from homology"/>
<dbReference type="GO" id="GO:0003677">
    <property type="term" value="F:DNA binding"/>
    <property type="evidence" value="ECO:0007669"/>
    <property type="project" value="UniProtKB-KW"/>
</dbReference>
<evidence type="ECO:0000313" key="6">
    <source>
        <dbReference type="Proteomes" id="UP000031339"/>
    </source>
</evidence>
<dbReference type="InterPro" id="IPR050090">
    <property type="entry name" value="Tyrosine_recombinase_XerCD"/>
</dbReference>
<dbReference type="PANTHER" id="PTHR30349:SF64">
    <property type="entry name" value="PROPHAGE INTEGRASE INTD-RELATED"/>
    <property type="match status" value="1"/>
</dbReference>
<comment type="caution">
    <text evidence="5">The sequence shown here is derived from an EMBL/GenBank/DDBJ whole genome shotgun (WGS) entry which is preliminary data.</text>
</comment>
<accession>A0A0C1K723</accession>